<dbReference type="PANTHER" id="PTHR30126">
    <property type="entry name" value="HTH-TYPE TRANSCRIPTIONAL REGULATOR"/>
    <property type="match status" value="1"/>
</dbReference>
<accession>A0ABY3MTM4</accession>
<dbReference type="InterPro" id="IPR036390">
    <property type="entry name" value="WH_DNA-bd_sf"/>
</dbReference>
<proteinExistence type="inferred from homology"/>
<evidence type="ECO:0000256" key="2">
    <source>
        <dbReference type="ARBA" id="ARBA00023015"/>
    </source>
</evidence>
<dbReference type="Proteomes" id="UP000815846">
    <property type="component" value="Unassembled WGS sequence"/>
</dbReference>
<comment type="caution">
    <text evidence="6">The sequence shown here is derived from an EMBL/GenBank/DDBJ whole genome shotgun (WGS) entry which is preliminary data.</text>
</comment>
<evidence type="ECO:0000256" key="3">
    <source>
        <dbReference type="ARBA" id="ARBA00023125"/>
    </source>
</evidence>
<keyword evidence="4" id="KW-0804">Transcription</keyword>
<comment type="similarity">
    <text evidence="1">Belongs to the LysR transcriptional regulatory family.</text>
</comment>
<protein>
    <submittedName>
        <fullName evidence="6">LysR family transcriptional regulator</fullName>
    </submittedName>
</protein>
<dbReference type="Pfam" id="PF03466">
    <property type="entry name" value="LysR_substrate"/>
    <property type="match status" value="1"/>
</dbReference>
<dbReference type="RefSeq" id="WP_101345726.1">
    <property type="nucleotide sequence ID" value="NZ_PJAI02000022.1"/>
</dbReference>
<dbReference type="SUPFAM" id="SSF53850">
    <property type="entry name" value="Periplasmic binding protein-like II"/>
    <property type="match status" value="1"/>
</dbReference>
<organism evidence="6 7">
    <name type="scientific">Colwellia echini</name>
    <dbReference type="NCBI Taxonomy" id="1982103"/>
    <lineage>
        <taxon>Bacteria</taxon>
        <taxon>Pseudomonadati</taxon>
        <taxon>Pseudomonadota</taxon>
        <taxon>Gammaproteobacteria</taxon>
        <taxon>Alteromonadales</taxon>
        <taxon>Colwelliaceae</taxon>
        <taxon>Colwellia</taxon>
    </lineage>
</organism>
<dbReference type="InterPro" id="IPR036388">
    <property type="entry name" value="WH-like_DNA-bd_sf"/>
</dbReference>
<gene>
    <name evidence="6" type="ORF">CWS31_015000</name>
</gene>
<evidence type="ECO:0000256" key="1">
    <source>
        <dbReference type="ARBA" id="ARBA00009437"/>
    </source>
</evidence>
<keyword evidence="3" id="KW-0238">DNA-binding</keyword>
<dbReference type="InterPro" id="IPR005119">
    <property type="entry name" value="LysR_subst-bd"/>
</dbReference>
<keyword evidence="2" id="KW-0805">Transcription regulation</keyword>
<feature type="domain" description="HTH lysR-type" evidence="5">
    <location>
        <begin position="3"/>
        <end position="60"/>
    </location>
</feature>
<dbReference type="Gene3D" id="1.10.10.10">
    <property type="entry name" value="Winged helix-like DNA-binding domain superfamily/Winged helix DNA-binding domain"/>
    <property type="match status" value="1"/>
</dbReference>
<sequence length="295" mass="33088">MRLSLEQLTAFCAVANEKSFSAAARKLGKSQSAISIAVANLEIDLAVNLFDRSGRYPTITNHGRSLLRDAEAILRQCSSMESRANSLESELESQLTIAIGDTIPFQLLNSLLSQFSEKFPFVDLNILHYSSSYIQQLIEQEKASLAVMCTGEHYPQDIHFKRLGNIAFANVVHKDHALAKLAHVNFDDLNQYRQLIYSPLQDKLPTSEYLNGTNQWHMESYFALMNTLCTGLGWATIPKELISELHLKDQIIELQLTSYPHTELMVGVDLLWSSSVRLGQAGSWLRDALSVTVIK</sequence>
<dbReference type="PROSITE" id="PS50931">
    <property type="entry name" value="HTH_LYSR"/>
    <property type="match status" value="1"/>
</dbReference>
<dbReference type="EMBL" id="PJAI02000022">
    <property type="protein sequence ID" value="TYK64558.1"/>
    <property type="molecule type" value="Genomic_DNA"/>
</dbReference>
<dbReference type="PRINTS" id="PR00039">
    <property type="entry name" value="HTHLYSR"/>
</dbReference>
<dbReference type="PANTHER" id="PTHR30126:SF91">
    <property type="entry name" value="LYSR FAMILY TRANSCRIPTIONAL REGULATOR"/>
    <property type="match status" value="1"/>
</dbReference>
<dbReference type="Pfam" id="PF00126">
    <property type="entry name" value="HTH_1"/>
    <property type="match status" value="1"/>
</dbReference>
<dbReference type="SUPFAM" id="SSF46785">
    <property type="entry name" value="Winged helix' DNA-binding domain"/>
    <property type="match status" value="1"/>
</dbReference>
<dbReference type="Gene3D" id="3.40.190.290">
    <property type="match status" value="1"/>
</dbReference>
<evidence type="ECO:0000259" key="5">
    <source>
        <dbReference type="PROSITE" id="PS50931"/>
    </source>
</evidence>
<reference evidence="6 7" key="1">
    <citation type="submission" date="2019-08" db="EMBL/GenBank/DDBJ databases">
        <title>Microbe sample from Colwellia echini.</title>
        <authorList>
            <person name="Christiansen L."/>
            <person name="Pathiraja D."/>
            <person name="Schultz-Johansen M."/>
            <person name="Choi I.-G."/>
            <person name="Stougaard P."/>
        </authorList>
    </citation>
    <scope>NUCLEOTIDE SEQUENCE [LARGE SCALE GENOMIC DNA]</scope>
    <source>
        <strain evidence="6 7">A3</strain>
    </source>
</reference>
<evidence type="ECO:0000256" key="4">
    <source>
        <dbReference type="ARBA" id="ARBA00023163"/>
    </source>
</evidence>
<name>A0ABY3MTM4_9GAMM</name>
<evidence type="ECO:0000313" key="7">
    <source>
        <dbReference type="Proteomes" id="UP000815846"/>
    </source>
</evidence>
<keyword evidence="7" id="KW-1185">Reference proteome</keyword>
<evidence type="ECO:0000313" key="6">
    <source>
        <dbReference type="EMBL" id="TYK64558.1"/>
    </source>
</evidence>
<dbReference type="InterPro" id="IPR000847">
    <property type="entry name" value="LysR_HTH_N"/>
</dbReference>